<dbReference type="CDD" id="cd01992">
    <property type="entry name" value="TilS_N"/>
    <property type="match status" value="1"/>
</dbReference>
<dbReference type="GO" id="GO:0008033">
    <property type="term" value="P:tRNA processing"/>
    <property type="evidence" value="ECO:0007669"/>
    <property type="project" value="UniProtKB-KW"/>
</dbReference>
<dbReference type="Proteomes" id="UP001497744">
    <property type="component" value="Unassembled WGS sequence"/>
</dbReference>
<keyword evidence="3" id="KW-0819">tRNA processing</keyword>
<dbReference type="HAMAP" id="MF_01161">
    <property type="entry name" value="tRNA_Ile_lys_synt"/>
    <property type="match status" value="1"/>
</dbReference>
<proteinExistence type="inferred from homology"/>
<sequence>MLHALGLIKKHATSLVKCSAWRRLLNAKREDESAQVYETVRRLLENVHVVYFDHRARDDTSTDIEVVRAACDLYGFDFIVEAAAGLVVDLGHDDGTGNFQKAARDWRRGAYKRLIEELPPPKAHPATSKSSDESAEAVRIFNRHVLTQESDGLVDRSTHRSYFHRGTRGIVLLAHHANDSVETFLFKLLRGVHVSNLMGIEHVSYLDSDKDIVLVRPFVHLTKQDLRSFLERVGGTFNEDSSNADSKYLRNRIRNSVVPELLKAMSPDNPPEVTLKTLNKRIRTLAAQSRELRSSLDIETYAFSHYVSSKYGLPNFVAPPQEATTAVERGGNRINWLVSSYGDFYKRMSSVTYGDRVCEKTRKYIRTLQFLRGVGFNTKEVLLIKEWLLVPSELTRKDILYKFCLRAAGKEVLLDHSLLERLSASWSSEPVSDVLKMHFLHAGRAICHQGSLVKVHRS</sequence>
<evidence type="ECO:0000256" key="5">
    <source>
        <dbReference type="ARBA" id="ARBA00022840"/>
    </source>
</evidence>
<gene>
    <name evidence="8" type="ORF">BcabD6B2_49550</name>
</gene>
<feature type="domain" description="tRNA(Ile)-lysidine/2-thiocytidine synthase N-terminal" evidence="7">
    <location>
        <begin position="170"/>
        <end position="255"/>
    </location>
</feature>
<dbReference type="SUPFAM" id="SSF52402">
    <property type="entry name" value="Adenine nucleotide alpha hydrolases-like"/>
    <property type="match status" value="1"/>
</dbReference>
<dbReference type="EC" id="6.3.4.19" evidence="1"/>
<dbReference type="InterPro" id="IPR012094">
    <property type="entry name" value="tRNA_Ile_lys_synt"/>
</dbReference>
<keyword evidence="5" id="KW-0067">ATP-binding</keyword>
<comment type="catalytic activity">
    <reaction evidence="6">
        <text>cytidine(34) in tRNA(Ile2) + L-lysine + ATP = lysidine(34) in tRNA(Ile2) + AMP + diphosphate + H(+)</text>
        <dbReference type="Rhea" id="RHEA:43744"/>
        <dbReference type="Rhea" id="RHEA-COMP:10625"/>
        <dbReference type="Rhea" id="RHEA-COMP:10670"/>
        <dbReference type="ChEBI" id="CHEBI:15378"/>
        <dbReference type="ChEBI" id="CHEBI:30616"/>
        <dbReference type="ChEBI" id="CHEBI:32551"/>
        <dbReference type="ChEBI" id="CHEBI:33019"/>
        <dbReference type="ChEBI" id="CHEBI:82748"/>
        <dbReference type="ChEBI" id="CHEBI:83665"/>
        <dbReference type="ChEBI" id="CHEBI:456215"/>
        <dbReference type="EC" id="6.3.4.19"/>
    </reaction>
</comment>
<keyword evidence="9" id="KW-1185">Reference proteome</keyword>
<protein>
    <recommendedName>
        <fullName evidence="1">tRNA(Ile)-lysidine synthetase</fullName>
        <ecNumber evidence="1">6.3.4.19</ecNumber>
    </recommendedName>
</protein>
<evidence type="ECO:0000259" key="7">
    <source>
        <dbReference type="Pfam" id="PF01171"/>
    </source>
</evidence>
<accession>A0AAV4M0W6</accession>
<dbReference type="GeneID" id="94197001"/>
<dbReference type="InterPro" id="IPR011063">
    <property type="entry name" value="TilS/TtcA_N"/>
</dbReference>
<evidence type="ECO:0000313" key="9">
    <source>
        <dbReference type="Proteomes" id="UP001497744"/>
    </source>
</evidence>
<reference evidence="8 9" key="1">
    <citation type="submission" date="2021-06" db="EMBL/GenBank/DDBJ databases">
        <title>Genome sequence of Babesia caballi.</title>
        <authorList>
            <person name="Yamagishi J."/>
            <person name="Kidaka T."/>
            <person name="Ochi A."/>
        </authorList>
    </citation>
    <scope>NUCLEOTIDE SEQUENCE [LARGE SCALE GENOMIC DNA]</scope>
    <source>
        <strain evidence="8">USDA-D6B2</strain>
    </source>
</reference>
<name>A0AAV4M0W6_BABCB</name>
<dbReference type="GO" id="GO:0032267">
    <property type="term" value="F:tRNA(Ile)-lysidine synthase activity"/>
    <property type="evidence" value="ECO:0007669"/>
    <property type="project" value="UniProtKB-EC"/>
</dbReference>
<dbReference type="EMBL" id="BPLF01000005">
    <property type="protein sequence ID" value="GIX65520.1"/>
    <property type="molecule type" value="Genomic_DNA"/>
</dbReference>
<dbReference type="InterPro" id="IPR012795">
    <property type="entry name" value="tRNA_Ile_lys_synt_N"/>
</dbReference>
<evidence type="ECO:0000256" key="4">
    <source>
        <dbReference type="ARBA" id="ARBA00022741"/>
    </source>
</evidence>
<dbReference type="RefSeq" id="XP_067717589.1">
    <property type="nucleotide sequence ID" value="XM_067861488.1"/>
</dbReference>
<evidence type="ECO:0000256" key="3">
    <source>
        <dbReference type="ARBA" id="ARBA00022694"/>
    </source>
</evidence>
<organism evidence="8 9">
    <name type="scientific">Babesia caballi</name>
    <dbReference type="NCBI Taxonomy" id="5871"/>
    <lineage>
        <taxon>Eukaryota</taxon>
        <taxon>Sar</taxon>
        <taxon>Alveolata</taxon>
        <taxon>Apicomplexa</taxon>
        <taxon>Aconoidasida</taxon>
        <taxon>Piroplasmida</taxon>
        <taxon>Babesiidae</taxon>
        <taxon>Babesia</taxon>
    </lineage>
</organism>
<dbReference type="PANTHER" id="PTHR43033:SF1">
    <property type="entry name" value="TRNA(ILE)-LYSIDINE SYNTHASE-RELATED"/>
    <property type="match status" value="1"/>
</dbReference>
<dbReference type="Gene3D" id="3.40.50.620">
    <property type="entry name" value="HUPs"/>
    <property type="match status" value="1"/>
</dbReference>
<dbReference type="InterPro" id="IPR014729">
    <property type="entry name" value="Rossmann-like_a/b/a_fold"/>
</dbReference>
<keyword evidence="2" id="KW-0436">Ligase</keyword>
<dbReference type="Pfam" id="PF01171">
    <property type="entry name" value="ATP_bind_3"/>
    <property type="match status" value="1"/>
</dbReference>
<evidence type="ECO:0000313" key="8">
    <source>
        <dbReference type="EMBL" id="GIX65520.1"/>
    </source>
</evidence>
<dbReference type="GO" id="GO:0005524">
    <property type="term" value="F:ATP binding"/>
    <property type="evidence" value="ECO:0007669"/>
    <property type="project" value="UniProtKB-KW"/>
</dbReference>
<dbReference type="PANTHER" id="PTHR43033">
    <property type="entry name" value="TRNA(ILE)-LYSIDINE SYNTHASE-RELATED"/>
    <property type="match status" value="1"/>
</dbReference>
<comment type="caution">
    <text evidence="8">The sequence shown here is derived from an EMBL/GenBank/DDBJ whole genome shotgun (WGS) entry which is preliminary data.</text>
</comment>
<evidence type="ECO:0000256" key="1">
    <source>
        <dbReference type="ARBA" id="ARBA00013267"/>
    </source>
</evidence>
<evidence type="ECO:0000256" key="2">
    <source>
        <dbReference type="ARBA" id="ARBA00022598"/>
    </source>
</evidence>
<evidence type="ECO:0000256" key="6">
    <source>
        <dbReference type="ARBA" id="ARBA00048539"/>
    </source>
</evidence>
<dbReference type="AlphaFoldDB" id="A0AAV4M0W6"/>
<keyword evidence="4" id="KW-0547">Nucleotide-binding</keyword>